<protein>
    <submittedName>
        <fullName evidence="1">Uncharacterized protein</fullName>
    </submittedName>
</protein>
<accession>X1G7D6</accession>
<name>X1G7D6_9ZZZZ</name>
<feature type="non-terminal residue" evidence="1">
    <location>
        <position position="1"/>
    </location>
</feature>
<sequence>DLTAISGNRRLVGEAFNVALSLFQAKKSSTIKKLQSDKKADYRLIIFNADAVASPDNYLEKSEMSMLYLPVDIWSYRRRFV</sequence>
<reference evidence="1" key="1">
    <citation type="journal article" date="2014" name="Front. Microbiol.">
        <title>High frequency of phylogenetically diverse reductive dehalogenase-homologous genes in deep subseafloor sedimentary metagenomes.</title>
        <authorList>
            <person name="Kawai M."/>
            <person name="Futagami T."/>
            <person name="Toyoda A."/>
            <person name="Takaki Y."/>
            <person name="Nishi S."/>
            <person name="Hori S."/>
            <person name="Arai W."/>
            <person name="Tsubouchi T."/>
            <person name="Morono Y."/>
            <person name="Uchiyama I."/>
            <person name="Ito T."/>
            <person name="Fujiyama A."/>
            <person name="Inagaki F."/>
            <person name="Takami H."/>
        </authorList>
    </citation>
    <scope>NUCLEOTIDE SEQUENCE</scope>
    <source>
        <strain evidence="1">Expedition CK06-06</strain>
    </source>
</reference>
<gene>
    <name evidence="1" type="ORF">S03H2_34106</name>
</gene>
<comment type="caution">
    <text evidence="1">The sequence shown here is derived from an EMBL/GenBank/DDBJ whole genome shotgun (WGS) entry which is preliminary data.</text>
</comment>
<organism evidence="1">
    <name type="scientific">marine sediment metagenome</name>
    <dbReference type="NCBI Taxonomy" id="412755"/>
    <lineage>
        <taxon>unclassified sequences</taxon>
        <taxon>metagenomes</taxon>
        <taxon>ecological metagenomes</taxon>
    </lineage>
</organism>
<dbReference type="AlphaFoldDB" id="X1G7D6"/>
<proteinExistence type="predicted"/>
<dbReference type="EMBL" id="BARU01020796">
    <property type="protein sequence ID" value="GAH53157.1"/>
    <property type="molecule type" value="Genomic_DNA"/>
</dbReference>
<evidence type="ECO:0000313" key="1">
    <source>
        <dbReference type="EMBL" id="GAH53157.1"/>
    </source>
</evidence>